<accession>A0A167T6P0</accession>
<dbReference type="OrthoDB" id="2855464at2759"/>
<dbReference type="AlphaFoldDB" id="A0A167T6P0"/>
<proteinExistence type="predicted"/>
<feature type="compositionally biased region" description="Acidic residues" evidence="1">
    <location>
        <begin position="261"/>
        <end position="282"/>
    </location>
</feature>
<feature type="compositionally biased region" description="Low complexity" evidence="1">
    <location>
        <begin position="233"/>
        <end position="248"/>
    </location>
</feature>
<name>A0A167T6P0_9AGAM</name>
<protein>
    <submittedName>
        <fullName evidence="2">Uncharacterized protein</fullName>
    </submittedName>
</protein>
<keyword evidence="3" id="KW-1185">Reference proteome</keyword>
<evidence type="ECO:0000313" key="3">
    <source>
        <dbReference type="Proteomes" id="UP000076532"/>
    </source>
</evidence>
<dbReference type="EMBL" id="KV418418">
    <property type="protein sequence ID" value="KZP02618.1"/>
    <property type="molecule type" value="Genomic_DNA"/>
</dbReference>
<organism evidence="2 3">
    <name type="scientific">Athelia psychrophila</name>
    <dbReference type="NCBI Taxonomy" id="1759441"/>
    <lineage>
        <taxon>Eukaryota</taxon>
        <taxon>Fungi</taxon>
        <taxon>Dikarya</taxon>
        <taxon>Basidiomycota</taxon>
        <taxon>Agaricomycotina</taxon>
        <taxon>Agaricomycetes</taxon>
        <taxon>Agaricomycetidae</taxon>
        <taxon>Atheliales</taxon>
        <taxon>Atheliaceae</taxon>
        <taxon>Athelia</taxon>
    </lineage>
</organism>
<feature type="region of interest" description="Disordered" evidence="1">
    <location>
        <begin position="206"/>
        <end position="309"/>
    </location>
</feature>
<evidence type="ECO:0000313" key="2">
    <source>
        <dbReference type="EMBL" id="KZP02618.1"/>
    </source>
</evidence>
<feature type="compositionally biased region" description="Polar residues" evidence="1">
    <location>
        <begin position="210"/>
        <end position="228"/>
    </location>
</feature>
<sequence length="309" mass="34491">MPGDMRPIDEFSPNQTVYCTCTLCGEVMQYPLGTLQRNVDVLLDNHIMRAHPMSGSEIKDAADVLRSRPGRIDAPHGTKVMTAAARRRALEVNPYATPITPVQVYCMPCGKYIRLDQRREYFAYPYEKHCRENCKHLRTAEIWRDICGPRREAVFFPQSTHEARCAREAGGYNNAGRRWMPKECWENGTVLKRHDVNFDEYIQAEDPQIATGQPKSDSLSVHANSSLQPPRSPRGAPAALAGRRPSGGQVRKHGAQWNDREDIDDGRDDALEVSDSGDEDPAQEPSPSGGQVVDLRDAARVVPAKVRGA</sequence>
<reference evidence="2 3" key="1">
    <citation type="journal article" date="2016" name="Mol. Biol. Evol.">
        <title>Comparative Genomics of Early-Diverging Mushroom-Forming Fungi Provides Insights into the Origins of Lignocellulose Decay Capabilities.</title>
        <authorList>
            <person name="Nagy L.G."/>
            <person name="Riley R."/>
            <person name="Tritt A."/>
            <person name="Adam C."/>
            <person name="Daum C."/>
            <person name="Floudas D."/>
            <person name="Sun H."/>
            <person name="Yadav J.S."/>
            <person name="Pangilinan J."/>
            <person name="Larsson K.H."/>
            <person name="Matsuura K."/>
            <person name="Barry K."/>
            <person name="Labutti K."/>
            <person name="Kuo R."/>
            <person name="Ohm R.A."/>
            <person name="Bhattacharya S.S."/>
            <person name="Shirouzu T."/>
            <person name="Yoshinaga Y."/>
            <person name="Martin F.M."/>
            <person name="Grigoriev I.V."/>
            <person name="Hibbett D.S."/>
        </authorList>
    </citation>
    <scope>NUCLEOTIDE SEQUENCE [LARGE SCALE GENOMIC DNA]</scope>
    <source>
        <strain evidence="2 3">CBS 109695</strain>
    </source>
</reference>
<dbReference type="Proteomes" id="UP000076532">
    <property type="component" value="Unassembled WGS sequence"/>
</dbReference>
<gene>
    <name evidence="2" type="ORF">FIBSPDRAFT_1055752</name>
</gene>
<evidence type="ECO:0000256" key="1">
    <source>
        <dbReference type="SAM" id="MobiDB-lite"/>
    </source>
</evidence>